<sequence length="101" mass="11130">MAPYVDAATKAQLPSHRGSIRTRGVSFSQSHVEIPMLERASGRQQLHPKSDDIGCMSYVIDCMIDALFHALPAPGCAANAALSRCSFTVRHWRWRTSLAFA</sequence>
<gene>
    <name evidence="1" type="ORF">NSCI0253_LOCUS2586</name>
</gene>
<dbReference type="EMBL" id="HBFQ01003729">
    <property type="protein sequence ID" value="CAD8828240.1"/>
    <property type="molecule type" value="Transcribed_RNA"/>
</dbReference>
<dbReference type="AlphaFoldDB" id="A0A7S0ZPJ4"/>
<name>A0A7S0ZPJ4_NOCSC</name>
<reference evidence="1" key="1">
    <citation type="submission" date="2021-01" db="EMBL/GenBank/DDBJ databases">
        <authorList>
            <person name="Corre E."/>
            <person name="Pelletier E."/>
            <person name="Niang G."/>
            <person name="Scheremetjew M."/>
            <person name="Finn R."/>
            <person name="Kale V."/>
            <person name="Holt S."/>
            <person name="Cochrane G."/>
            <person name="Meng A."/>
            <person name="Brown T."/>
            <person name="Cohen L."/>
        </authorList>
    </citation>
    <scope>NUCLEOTIDE SEQUENCE</scope>
</reference>
<accession>A0A7S0ZPJ4</accession>
<organism evidence="1">
    <name type="scientific">Noctiluca scintillans</name>
    <name type="common">Sea sparkle</name>
    <name type="synonym">Red tide dinoflagellate</name>
    <dbReference type="NCBI Taxonomy" id="2966"/>
    <lineage>
        <taxon>Eukaryota</taxon>
        <taxon>Sar</taxon>
        <taxon>Alveolata</taxon>
        <taxon>Dinophyceae</taxon>
        <taxon>Noctilucales</taxon>
        <taxon>Noctilucaceae</taxon>
        <taxon>Noctiluca</taxon>
    </lineage>
</organism>
<proteinExistence type="predicted"/>
<evidence type="ECO:0000313" key="1">
    <source>
        <dbReference type="EMBL" id="CAD8828240.1"/>
    </source>
</evidence>
<protein>
    <submittedName>
        <fullName evidence="1">Uncharacterized protein</fullName>
    </submittedName>
</protein>